<name>A0AAV2GRA5_9ROSI</name>
<gene>
    <name evidence="2" type="ORF">LTRI10_LOCUS51662</name>
</gene>
<reference evidence="2 3" key="1">
    <citation type="submission" date="2024-04" db="EMBL/GenBank/DDBJ databases">
        <authorList>
            <person name="Fracassetti M."/>
        </authorList>
    </citation>
    <scope>NUCLEOTIDE SEQUENCE [LARGE SCALE GENOMIC DNA]</scope>
</reference>
<sequence>MDESLPEAEATMVVKWKSGGDEGLDDGSRGGTSAAAEEDEQRPTIWSRKRRALWRGEARRVVNGREGFLFWELGFFYKIGKRRSQNGRV</sequence>
<proteinExistence type="predicted"/>
<keyword evidence="3" id="KW-1185">Reference proteome</keyword>
<accession>A0AAV2GRA5</accession>
<organism evidence="2 3">
    <name type="scientific">Linum trigynum</name>
    <dbReference type="NCBI Taxonomy" id="586398"/>
    <lineage>
        <taxon>Eukaryota</taxon>
        <taxon>Viridiplantae</taxon>
        <taxon>Streptophyta</taxon>
        <taxon>Embryophyta</taxon>
        <taxon>Tracheophyta</taxon>
        <taxon>Spermatophyta</taxon>
        <taxon>Magnoliopsida</taxon>
        <taxon>eudicotyledons</taxon>
        <taxon>Gunneridae</taxon>
        <taxon>Pentapetalae</taxon>
        <taxon>rosids</taxon>
        <taxon>fabids</taxon>
        <taxon>Malpighiales</taxon>
        <taxon>Linaceae</taxon>
        <taxon>Linum</taxon>
    </lineage>
</organism>
<dbReference type="AlphaFoldDB" id="A0AAV2GRA5"/>
<dbReference type="Proteomes" id="UP001497516">
    <property type="component" value="Chromosome 9"/>
</dbReference>
<evidence type="ECO:0000313" key="2">
    <source>
        <dbReference type="EMBL" id="CAL1412363.1"/>
    </source>
</evidence>
<dbReference type="EMBL" id="OZ034822">
    <property type="protein sequence ID" value="CAL1412363.1"/>
    <property type="molecule type" value="Genomic_DNA"/>
</dbReference>
<evidence type="ECO:0000313" key="3">
    <source>
        <dbReference type="Proteomes" id="UP001497516"/>
    </source>
</evidence>
<protein>
    <submittedName>
        <fullName evidence="2">Uncharacterized protein</fullName>
    </submittedName>
</protein>
<evidence type="ECO:0000256" key="1">
    <source>
        <dbReference type="SAM" id="MobiDB-lite"/>
    </source>
</evidence>
<feature type="region of interest" description="Disordered" evidence="1">
    <location>
        <begin position="15"/>
        <end position="42"/>
    </location>
</feature>